<dbReference type="Proteomes" id="UP000552038">
    <property type="component" value="Unassembled WGS sequence"/>
</dbReference>
<accession>A0AAP6ZWX2</accession>
<dbReference type="AlphaFoldDB" id="A0AAP6ZWX2"/>
<dbReference type="EMBL" id="JABFOR010000014">
    <property type="protein sequence ID" value="NOJ71520.1"/>
    <property type="molecule type" value="Genomic_DNA"/>
</dbReference>
<dbReference type="Pfam" id="PF04012">
    <property type="entry name" value="PspA_IM30"/>
    <property type="match status" value="1"/>
</dbReference>
<comment type="caution">
    <text evidence="3">The sequence shown here is derived from an EMBL/GenBank/DDBJ whole genome shotgun (WGS) entry which is preliminary data.</text>
</comment>
<feature type="coiled-coil region" evidence="2">
    <location>
        <begin position="102"/>
        <end position="136"/>
    </location>
</feature>
<organism evidence="3 4">
    <name type="scientific">Paenibacillus alvei</name>
    <name type="common">Bacillus alvei</name>
    <dbReference type="NCBI Taxonomy" id="44250"/>
    <lineage>
        <taxon>Bacteria</taxon>
        <taxon>Bacillati</taxon>
        <taxon>Bacillota</taxon>
        <taxon>Bacilli</taxon>
        <taxon>Bacillales</taxon>
        <taxon>Paenibacillaceae</taxon>
        <taxon>Paenibacillus</taxon>
    </lineage>
</organism>
<evidence type="ECO:0000256" key="2">
    <source>
        <dbReference type="SAM" id="Coils"/>
    </source>
</evidence>
<proteinExistence type="inferred from homology"/>
<sequence length="224" mass="26727">MSNILKRVRDITMATLNERLDKAEDPVRLIDQFLMRTRHDITEADRLYQQYVMHANQMRNQMNQAQELCTRREQQAMLALKAGEEFAAKIALQEKLMHEDKVQQYSELYEKSKNAILELEEQLNMLKSEYQAVYDKRQYYIARMQTVRLQQQMNERFGQYGVGQVDSMFRRLEDRVSGMEWETQGIQDVRRMSGQTMGNINPERDMALKREMERLKQKLDSAKE</sequence>
<dbReference type="PANTHER" id="PTHR31088">
    <property type="entry name" value="MEMBRANE-ASSOCIATED PROTEIN VIPP1, CHLOROPLASTIC"/>
    <property type="match status" value="1"/>
</dbReference>
<reference evidence="3 4" key="1">
    <citation type="submission" date="2020-05" db="EMBL/GenBank/DDBJ databases">
        <title>Whole genome sequencing and identification of novel metabolites from Paenibacillus alvei strain JR949.</title>
        <authorList>
            <person name="Rajendhran J."/>
            <person name="Sree Pranav P."/>
            <person name="Mahalakshmi B."/>
            <person name="Karthikeyan R."/>
        </authorList>
    </citation>
    <scope>NUCLEOTIDE SEQUENCE [LARGE SCALE GENOMIC DNA]</scope>
    <source>
        <strain evidence="3 4">JR949</strain>
    </source>
</reference>
<dbReference type="PANTHER" id="PTHR31088:SF6">
    <property type="entry name" value="PHAGE SHOCK PROTEIN A"/>
    <property type="match status" value="1"/>
</dbReference>
<comment type="similarity">
    <text evidence="1">Belongs to the PspA/Vipp/IM30 family.</text>
</comment>
<feature type="coiled-coil region" evidence="2">
    <location>
        <begin position="48"/>
        <end position="75"/>
    </location>
</feature>
<evidence type="ECO:0000256" key="1">
    <source>
        <dbReference type="ARBA" id="ARBA00043985"/>
    </source>
</evidence>
<gene>
    <name evidence="3" type="ORF">HMI46_13235</name>
</gene>
<keyword evidence="2" id="KW-0175">Coiled coil</keyword>
<protein>
    <submittedName>
        <fullName evidence="3">PspA/IM30 family protein</fullName>
    </submittedName>
</protein>
<dbReference type="InterPro" id="IPR007157">
    <property type="entry name" value="PspA_VIPP1"/>
</dbReference>
<dbReference type="RefSeq" id="WP_163979480.1">
    <property type="nucleotide sequence ID" value="NZ_JABFOR010000014.1"/>
</dbReference>
<evidence type="ECO:0000313" key="3">
    <source>
        <dbReference type="EMBL" id="NOJ71520.1"/>
    </source>
</evidence>
<evidence type="ECO:0000313" key="4">
    <source>
        <dbReference type="Proteomes" id="UP000552038"/>
    </source>
</evidence>
<name>A0AAP6ZWX2_PAEAL</name>